<reference evidence="2 3" key="1">
    <citation type="submission" date="2017-12" db="EMBL/GenBank/DDBJ databases">
        <title>Hemimetabolous genomes reveal molecular basis of termite eusociality.</title>
        <authorList>
            <person name="Harrison M.C."/>
            <person name="Jongepier E."/>
            <person name="Robertson H.M."/>
            <person name="Arning N."/>
            <person name="Bitard-Feildel T."/>
            <person name="Chao H."/>
            <person name="Childers C.P."/>
            <person name="Dinh H."/>
            <person name="Doddapaneni H."/>
            <person name="Dugan S."/>
            <person name="Gowin J."/>
            <person name="Greiner C."/>
            <person name="Han Y."/>
            <person name="Hu H."/>
            <person name="Hughes D.S.T."/>
            <person name="Huylmans A.-K."/>
            <person name="Kemena C."/>
            <person name="Kremer L.P.M."/>
            <person name="Lee S.L."/>
            <person name="Lopez-Ezquerra A."/>
            <person name="Mallet L."/>
            <person name="Monroy-Kuhn J.M."/>
            <person name="Moser A."/>
            <person name="Murali S.C."/>
            <person name="Muzny D.M."/>
            <person name="Otani S."/>
            <person name="Piulachs M.-D."/>
            <person name="Poelchau M."/>
            <person name="Qu J."/>
            <person name="Schaub F."/>
            <person name="Wada-Katsumata A."/>
            <person name="Worley K.C."/>
            <person name="Xie Q."/>
            <person name="Ylla G."/>
            <person name="Poulsen M."/>
            <person name="Gibbs R.A."/>
            <person name="Schal C."/>
            <person name="Richards S."/>
            <person name="Belles X."/>
            <person name="Korb J."/>
            <person name="Bornberg-Bauer E."/>
        </authorList>
    </citation>
    <scope>NUCLEOTIDE SEQUENCE [LARGE SCALE GENOMIC DNA]</scope>
    <source>
        <tissue evidence="2">Whole body</tissue>
    </source>
</reference>
<sequence>MQGYKEVVSSTELSLDMSDNSSVDSGSEAIVFNGSRSMGCQTVYLRSLDRTVCCGHGQVSTDHKAAWL</sequence>
<proteinExistence type="predicted"/>
<protein>
    <submittedName>
        <fullName evidence="2">Uncharacterized protein</fullName>
    </submittedName>
</protein>
<keyword evidence="3" id="KW-1185">Reference proteome</keyword>
<gene>
    <name evidence="2" type="ORF">B7P43_G10265</name>
</gene>
<dbReference type="AlphaFoldDB" id="A0A2J7PEE3"/>
<dbReference type="EMBL" id="NEVH01026101">
    <property type="protein sequence ID" value="PNF14697.1"/>
    <property type="molecule type" value="Genomic_DNA"/>
</dbReference>
<evidence type="ECO:0000256" key="1">
    <source>
        <dbReference type="SAM" id="MobiDB-lite"/>
    </source>
</evidence>
<accession>A0A2J7PEE3</accession>
<feature type="region of interest" description="Disordered" evidence="1">
    <location>
        <begin position="1"/>
        <end position="24"/>
    </location>
</feature>
<feature type="compositionally biased region" description="Polar residues" evidence="1">
    <location>
        <begin position="8"/>
        <end position="24"/>
    </location>
</feature>
<organism evidence="2 3">
    <name type="scientific">Cryptotermes secundus</name>
    <dbReference type="NCBI Taxonomy" id="105785"/>
    <lineage>
        <taxon>Eukaryota</taxon>
        <taxon>Metazoa</taxon>
        <taxon>Ecdysozoa</taxon>
        <taxon>Arthropoda</taxon>
        <taxon>Hexapoda</taxon>
        <taxon>Insecta</taxon>
        <taxon>Pterygota</taxon>
        <taxon>Neoptera</taxon>
        <taxon>Polyneoptera</taxon>
        <taxon>Dictyoptera</taxon>
        <taxon>Blattodea</taxon>
        <taxon>Blattoidea</taxon>
        <taxon>Termitoidae</taxon>
        <taxon>Kalotermitidae</taxon>
        <taxon>Cryptotermitinae</taxon>
        <taxon>Cryptotermes</taxon>
    </lineage>
</organism>
<comment type="caution">
    <text evidence="2">The sequence shown here is derived from an EMBL/GenBank/DDBJ whole genome shotgun (WGS) entry which is preliminary data.</text>
</comment>
<evidence type="ECO:0000313" key="3">
    <source>
        <dbReference type="Proteomes" id="UP000235965"/>
    </source>
</evidence>
<evidence type="ECO:0000313" key="2">
    <source>
        <dbReference type="EMBL" id="PNF14697.1"/>
    </source>
</evidence>
<dbReference type="Proteomes" id="UP000235965">
    <property type="component" value="Unassembled WGS sequence"/>
</dbReference>
<dbReference type="InParanoid" id="A0A2J7PEE3"/>
<name>A0A2J7PEE3_9NEOP</name>